<evidence type="ECO:0000256" key="2">
    <source>
        <dbReference type="ARBA" id="ARBA00009773"/>
    </source>
</evidence>
<feature type="transmembrane region" description="Helical" evidence="8">
    <location>
        <begin position="193"/>
        <end position="218"/>
    </location>
</feature>
<comment type="similarity">
    <text evidence="2">Belongs to the autoinducer-2 exporter (AI-2E) (TC 2.A.86) family.</text>
</comment>
<name>A0A0N1JRQ5_9NEIS</name>
<feature type="transmembrane region" description="Helical" evidence="8">
    <location>
        <begin position="61"/>
        <end position="79"/>
    </location>
</feature>
<feature type="transmembrane region" description="Helical" evidence="8">
    <location>
        <begin position="272"/>
        <end position="297"/>
    </location>
</feature>
<reference evidence="9 10" key="1">
    <citation type="submission" date="2015-07" db="EMBL/GenBank/DDBJ databases">
        <title>Draft genome sequence of the Amantichitinum ursilacus IGB-41, a new chitin-degrading bacterium.</title>
        <authorList>
            <person name="Kirstahler P."/>
            <person name="Guenther M."/>
            <person name="Grumaz C."/>
            <person name="Rupp S."/>
            <person name="Zibek S."/>
            <person name="Sohn K."/>
        </authorList>
    </citation>
    <scope>NUCLEOTIDE SEQUENCE [LARGE SCALE GENOMIC DNA]</scope>
    <source>
        <strain evidence="9 10">IGB-41</strain>
    </source>
</reference>
<feature type="transmembrane region" description="Helical" evidence="8">
    <location>
        <begin position="239"/>
        <end position="266"/>
    </location>
</feature>
<dbReference type="STRING" id="857265.WG78_20235"/>
<comment type="caution">
    <text evidence="9">The sequence shown here is derived from an EMBL/GenBank/DDBJ whole genome shotgun (WGS) entry which is preliminary data.</text>
</comment>
<dbReference type="PANTHER" id="PTHR21716:SF67">
    <property type="entry name" value="TRANSPORT PROTEIN YDIK-RELATED"/>
    <property type="match status" value="1"/>
</dbReference>
<dbReference type="AlphaFoldDB" id="A0A0N1JRQ5"/>
<evidence type="ECO:0000256" key="7">
    <source>
        <dbReference type="ARBA" id="ARBA00023136"/>
    </source>
</evidence>
<dbReference type="EMBL" id="LAQT01000036">
    <property type="protein sequence ID" value="KPC49688.1"/>
    <property type="molecule type" value="Genomic_DNA"/>
</dbReference>
<sequence>MPASPVTPVQATHPAAPAAVAPLPHPPTRPVSDLPRQLLSILLIALMIGGSLWVLRPFLPALIWATTVVVATWPLMLGLQKRLWHKRTLAAVAMIVAILLIIVVPLVAAVITLVDHSDQIVALVKAIPQYIFSPPPAWVHNIPLVGDRVAVEWQKLADGGSSAAAARIQPYMAAIAQRAFATAGTAGMLAVHLLLTLVICLVLYVRGEVALAAVLRFAHRMAGERGENVVHLGGQAIRAVALGIVVTALTQSILGGIGLAIVGIPLAGLLTAAMLMLCIAQIGPLPVLICSVGWLYYEQETTKAIILLVISGVVGMLDNFLRPMLIKRGANLPLLLILVGVLGGMFAFGIVGLFVGPVVLAVTYTLTNAWIAEGIQTDITPAQPVPVVPPQEQSLAEQTAARSNPPVV</sequence>
<gene>
    <name evidence="9" type="ORF">WG78_20235</name>
</gene>
<keyword evidence="3" id="KW-0813">Transport</keyword>
<evidence type="ECO:0000256" key="8">
    <source>
        <dbReference type="SAM" id="Phobius"/>
    </source>
</evidence>
<feature type="transmembrane region" description="Helical" evidence="8">
    <location>
        <begin position="91"/>
        <end position="114"/>
    </location>
</feature>
<evidence type="ECO:0000313" key="9">
    <source>
        <dbReference type="EMBL" id="KPC49688.1"/>
    </source>
</evidence>
<dbReference type="PANTHER" id="PTHR21716">
    <property type="entry name" value="TRANSMEMBRANE PROTEIN"/>
    <property type="match status" value="1"/>
</dbReference>
<proteinExistence type="inferred from homology"/>
<dbReference type="Proteomes" id="UP000037939">
    <property type="component" value="Unassembled WGS sequence"/>
</dbReference>
<dbReference type="NCBIfam" id="NF008216">
    <property type="entry name" value="PRK10983.1"/>
    <property type="match status" value="1"/>
</dbReference>
<dbReference type="PATRIC" id="fig|857265.3.peg.4143"/>
<dbReference type="InterPro" id="IPR002549">
    <property type="entry name" value="AI-2E-like"/>
</dbReference>
<comment type="subcellular location">
    <subcellularLocation>
        <location evidence="1">Cell membrane</location>
        <topology evidence="1">Multi-pass membrane protein</topology>
    </subcellularLocation>
</comment>
<feature type="transmembrane region" description="Helical" evidence="8">
    <location>
        <begin position="38"/>
        <end position="55"/>
    </location>
</feature>
<keyword evidence="7 8" id="KW-0472">Membrane</keyword>
<evidence type="ECO:0000256" key="1">
    <source>
        <dbReference type="ARBA" id="ARBA00004651"/>
    </source>
</evidence>
<protein>
    <submittedName>
        <fullName evidence="9">Putative inner membrane protein</fullName>
    </submittedName>
</protein>
<evidence type="ECO:0000256" key="3">
    <source>
        <dbReference type="ARBA" id="ARBA00022448"/>
    </source>
</evidence>
<feature type="transmembrane region" description="Helical" evidence="8">
    <location>
        <begin position="304"/>
        <end position="322"/>
    </location>
</feature>
<dbReference type="RefSeq" id="WP_201782502.1">
    <property type="nucleotide sequence ID" value="NZ_LAQT01000036.1"/>
</dbReference>
<dbReference type="Pfam" id="PF01594">
    <property type="entry name" value="AI-2E_transport"/>
    <property type="match status" value="1"/>
</dbReference>
<dbReference type="GO" id="GO:0005886">
    <property type="term" value="C:plasma membrane"/>
    <property type="evidence" value="ECO:0007669"/>
    <property type="project" value="UniProtKB-SubCell"/>
</dbReference>
<keyword evidence="10" id="KW-1185">Reference proteome</keyword>
<feature type="transmembrane region" description="Helical" evidence="8">
    <location>
        <begin position="334"/>
        <end position="362"/>
    </location>
</feature>
<keyword evidence="5 8" id="KW-0812">Transmembrane</keyword>
<evidence type="ECO:0000256" key="5">
    <source>
        <dbReference type="ARBA" id="ARBA00022692"/>
    </source>
</evidence>
<accession>A0A0N1JRQ5</accession>
<evidence type="ECO:0000256" key="4">
    <source>
        <dbReference type="ARBA" id="ARBA00022475"/>
    </source>
</evidence>
<keyword evidence="4" id="KW-1003">Cell membrane</keyword>
<organism evidence="9 10">
    <name type="scientific">Amantichitinum ursilacus</name>
    <dbReference type="NCBI Taxonomy" id="857265"/>
    <lineage>
        <taxon>Bacteria</taxon>
        <taxon>Pseudomonadati</taxon>
        <taxon>Pseudomonadota</taxon>
        <taxon>Betaproteobacteria</taxon>
        <taxon>Neisseriales</taxon>
        <taxon>Chitinibacteraceae</taxon>
        <taxon>Amantichitinum</taxon>
    </lineage>
</organism>
<evidence type="ECO:0000256" key="6">
    <source>
        <dbReference type="ARBA" id="ARBA00022989"/>
    </source>
</evidence>
<evidence type="ECO:0000313" key="10">
    <source>
        <dbReference type="Proteomes" id="UP000037939"/>
    </source>
</evidence>
<keyword evidence="6 8" id="KW-1133">Transmembrane helix</keyword>